<dbReference type="RefSeq" id="WP_140465250.1">
    <property type="nucleotide sequence ID" value="NZ_RCYZ01000001.1"/>
</dbReference>
<keyword evidence="2" id="KW-1185">Reference proteome</keyword>
<dbReference type="AlphaFoldDB" id="A0A502HCS8"/>
<protein>
    <submittedName>
        <fullName evidence="1">Uncharacterized protein</fullName>
    </submittedName>
</protein>
<proteinExistence type="predicted"/>
<accession>A0A502HCS8</accession>
<dbReference type="EMBL" id="RCYZ01000001">
    <property type="protein sequence ID" value="TPG72467.1"/>
    <property type="molecule type" value="Genomic_DNA"/>
</dbReference>
<comment type="caution">
    <text evidence="1">The sequence shown here is derived from an EMBL/GenBank/DDBJ whole genome shotgun (WGS) entry which is preliminary data.</text>
</comment>
<organism evidence="1 2">
    <name type="scientific">Hymenobacter nivis</name>
    <dbReference type="NCBI Taxonomy" id="1850093"/>
    <lineage>
        <taxon>Bacteria</taxon>
        <taxon>Pseudomonadati</taxon>
        <taxon>Bacteroidota</taxon>
        <taxon>Cytophagia</taxon>
        <taxon>Cytophagales</taxon>
        <taxon>Hymenobacteraceae</taxon>
        <taxon>Hymenobacter</taxon>
    </lineage>
</organism>
<dbReference type="OrthoDB" id="9773351at2"/>
<name>A0A502HCS8_9BACT</name>
<evidence type="ECO:0000313" key="1">
    <source>
        <dbReference type="EMBL" id="TPG72467.1"/>
    </source>
</evidence>
<dbReference type="Proteomes" id="UP000317646">
    <property type="component" value="Unassembled WGS sequence"/>
</dbReference>
<gene>
    <name evidence="1" type="ORF">EAH73_04380</name>
</gene>
<reference evidence="1 2" key="1">
    <citation type="journal article" date="2019" name="Environ. Microbiol.">
        <title>Species interactions and distinct microbial communities in high Arctic permafrost affected cryosols are associated with the CH4 and CO2 gas fluxes.</title>
        <authorList>
            <person name="Altshuler I."/>
            <person name="Hamel J."/>
            <person name="Turney S."/>
            <person name="Magnuson E."/>
            <person name="Levesque R."/>
            <person name="Greer C."/>
            <person name="Whyte L.G."/>
        </authorList>
    </citation>
    <scope>NUCLEOTIDE SEQUENCE [LARGE SCALE GENOMIC DNA]</scope>
    <source>
        <strain evidence="1 2">S9.2P</strain>
    </source>
</reference>
<sequence length="105" mass="11429">MNLRKFGDHKGGIPLPLLAGAFGIPSLKNALDGSKLGHTYWVKKDLALIVRYCQKDVETTARVLLHSTPPVSPLERRAAHPLTLGPHPGPRIHRVAGTLPYIIIA</sequence>
<evidence type="ECO:0000313" key="2">
    <source>
        <dbReference type="Proteomes" id="UP000317646"/>
    </source>
</evidence>